<accession>A0AAV5R887</accession>
<dbReference type="AlphaFoldDB" id="A0AAV5R887"/>
<dbReference type="Proteomes" id="UP001378960">
    <property type="component" value="Unassembled WGS sequence"/>
</dbReference>
<comment type="caution">
    <text evidence="1">The sequence shown here is derived from an EMBL/GenBank/DDBJ whole genome shotgun (WGS) entry which is preliminary data.</text>
</comment>
<keyword evidence="2" id="KW-1185">Reference proteome</keyword>
<reference evidence="1 2" key="1">
    <citation type="journal article" date="2023" name="Elife">
        <title>Identification of key yeast species and microbe-microbe interactions impacting larval growth of Drosophila in the wild.</title>
        <authorList>
            <person name="Mure A."/>
            <person name="Sugiura Y."/>
            <person name="Maeda R."/>
            <person name="Honda K."/>
            <person name="Sakurai N."/>
            <person name="Takahashi Y."/>
            <person name="Watada M."/>
            <person name="Katoh T."/>
            <person name="Gotoh A."/>
            <person name="Gotoh Y."/>
            <person name="Taniguchi I."/>
            <person name="Nakamura K."/>
            <person name="Hayashi T."/>
            <person name="Katayama T."/>
            <person name="Uemura T."/>
            <person name="Hattori Y."/>
        </authorList>
    </citation>
    <scope>NUCLEOTIDE SEQUENCE [LARGE SCALE GENOMIC DNA]</scope>
    <source>
        <strain evidence="1 2">PK-24</strain>
    </source>
</reference>
<dbReference type="EMBL" id="BTGB01000004">
    <property type="protein sequence ID" value="GMM46834.1"/>
    <property type="molecule type" value="Genomic_DNA"/>
</dbReference>
<organism evidence="1 2">
    <name type="scientific">Pichia kluyveri</name>
    <name type="common">Yeast</name>
    <dbReference type="NCBI Taxonomy" id="36015"/>
    <lineage>
        <taxon>Eukaryota</taxon>
        <taxon>Fungi</taxon>
        <taxon>Dikarya</taxon>
        <taxon>Ascomycota</taxon>
        <taxon>Saccharomycotina</taxon>
        <taxon>Pichiomycetes</taxon>
        <taxon>Pichiales</taxon>
        <taxon>Pichiaceae</taxon>
        <taxon>Pichia</taxon>
    </lineage>
</organism>
<gene>
    <name evidence="1" type="ORF">DAPK24_034090</name>
</gene>
<protein>
    <submittedName>
        <fullName evidence="1">Uncharacterized protein</fullName>
    </submittedName>
</protein>
<evidence type="ECO:0000313" key="1">
    <source>
        <dbReference type="EMBL" id="GMM46834.1"/>
    </source>
</evidence>
<evidence type="ECO:0000313" key="2">
    <source>
        <dbReference type="Proteomes" id="UP001378960"/>
    </source>
</evidence>
<name>A0AAV5R887_PICKL</name>
<proteinExistence type="predicted"/>
<sequence length="98" mass="11529">MIFLNDDILKKIKDYKAIELFKRVDNEINVSERVLKNKIIQFQKILDLLIKDRIMFSICINSCLIDNGCIGKLNKMIQIMSKLDIFIRHVLIFSIANE</sequence>